<evidence type="ECO:0000256" key="6">
    <source>
        <dbReference type="SAM" id="Coils"/>
    </source>
</evidence>
<feature type="coiled-coil region" evidence="6">
    <location>
        <begin position="553"/>
        <end position="594"/>
    </location>
</feature>
<accession>A0AAE0HMX2</accession>
<dbReference type="EMBL" id="JAUEPN010000002">
    <property type="protein sequence ID" value="KAK3298581.1"/>
    <property type="molecule type" value="Genomic_DNA"/>
</dbReference>
<dbReference type="PANTHER" id="PTHR31845">
    <property type="entry name" value="FINGER DOMAIN PROTEIN, PUTATIVE-RELATED"/>
    <property type="match status" value="1"/>
</dbReference>
<dbReference type="GO" id="GO:0000976">
    <property type="term" value="F:transcription cis-regulatory region binding"/>
    <property type="evidence" value="ECO:0007669"/>
    <property type="project" value="TreeGrafter"/>
</dbReference>
<feature type="region of interest" description="Disordered" evidence="7">
    <location>
        <begin position="82"/>
        <end position="119"/>
    </location>
</feature>
<dbReference type="CDD" id="cd12148">
    <property type="entry name" value="fungal_TF_MHR"/>
    <property type="match status" value="1"/>
</dbReference>
<evidence type="ECO:0008006" key="10">
    <source>
        <dbReference type="Google" id="ProtNLM"/>
    </source>
</evidence>
<sequence>MSAEDDIADSMEALRLTHEQGIDQLVPNVSEGEDDYYDYDHDNDANGDGDREMGDYDWLDQDQASVSGVGSVLSHASSLPVGASALSTPPSSAAVPAPHGLLLSGGQAQSQGEGGKGRPRTLASLRLQPQFNLDSAGKLLDTFREAMMSHFHCVVLKADETVASMAKERPFVLLAVLAAASGSSTLQGHSLYDEEFRKILGLKFVAGGERTIELLQGLVIYIAWYPFHLRPKNKQSLQYIRMVVDIISDLELDEDPGTDSMDVPMTPERLEQVRLYLASYYLASSAASTWGRSSSLSYTEYTARCSDLLEHHSPLQGDHILAWQARLERLVEETNELRRTQRGRSQSEYQIGLMLRGMETQLTEWEARMTPPVASTPSIRLAVLFTRVFLSGAPLLKLPSVKLGPALDGTAAFRADPARLIAVVPALHALYDFLLGLAPRDFNAFIGVEWGALILAIILGFRMSFPLLVCPEWDDRAARGLVRFEEYIGRFCRLGGGEDGGEVVAAMAVPAPAAAAAPAAPPAAAGPGPGAAAGQAKSMDVLSASRIVLDMVRRKFMRRLVKLERQRREQEQQEQQQQQEQQKQQQQVEALLAAAAPPHPVPAPASGRAGGAVPVQHDSATNGCPMMDGSLEPYYPYWDETFNNGLAAAGAFVAAGAQGAEQGAGAAAPEPGGVQVPDDLWTAMTMGWAQGDVNFDGL</sequence>
<reference evidence="8" key="1">
    <citation type="journal article" date="2023" name="Mol. Phylogenet. Evol.">
        <title>Genome-scale phylogeny and comparative genomics of the fungal order Sordariales.</title>
        <authorList>
            <person name="Hensen N."/>
            <person name="Bonometti L."/>
            <person name="Westerberg I."/>
            <person name="Brannstrom I.O."/>
            <person name="Guillou S."/>
            <person name="Cros-Aarteil S."/>
            <person name="Calhoun S."/>
            <person name="Haridas S."/>
            <person name="Kuo A."/>
            <person name="Mondo S."/>
            <person name="Pangilinan J."/>
            <person name="Riley R."/>
            <person name="LaButti K."/>
            <person name="Andreopoulos B."/>
            <person name="Lipzen A."/>
            <person name="Chen C."/>
            <person name="Yan M."/>
            <person name="Daum C."/>
            <person name="Ng V."/>
            <person name="Clum A."/>
            <person name="Steindorff A."/>
            <person name="Ohm R.A."/>
            <person name="Martin F."/>
            <person name="Silar P."/>
            <person name="Natvig D.O."/>
            <person name="Lalanne C."/>
            <person name="Gautier V."/>
            <person name="Ament-Velasquez S.L."/>
            <person name="Kruys A."/>
            <person name="Hutchinson M.I."/>
            <person name="Powell A.J."/>
            <person name="Barry K."/>
            <person name="Miller A.N."/>
            <person name="Grigoriev I.V."/>
            <person name="Debuchy R."/>
            <person name="Gladieux P."/>
            <person name="Hiltunen Thoren M."/>
            <person name="Johannesson H."/>
        </authorList>
    </citation>
    <scope>NUCLEOTIDE SEQUENCE</scope>
    <source>
        <strain evidence="8">CBS 168.71</strain>
    </source>
</reference>
<protein>
    <recommendedName>
        <fullName evidence="10">Transcription factor domain-containing protein</fullName>
    </recommendedName>
</protein>
<evidence type="ECO:0000313" key="8">
    <source>
        <dbReference type="EMBL" id="KAK3298581.1"/>
    </source>
</evidence>
<dbReference type="GeneID" id="87839075"/>
<keyword evidence="3" id="KW-0238">DNA-binding</keyword>
<keyword evidence="5" id="KW-0539">Nucleus</keyword>
<dbReference type="RefSeq" id="XP_062662095.1">
    <property type="nucleotide sequence ID" value="XM_062802127.1"/>
</dbReference>
<reference evidence="8" key="2">
    <citation type="submission" date="2023-06" db="EMBL/GenBank/DDBJ databases">
        <authorList>
            <consortium name="Lawrence Berkeley National Laboratory"/>
            <person name="Haridas S."/>
            <person name="Hensen N."/>
            <person name="Bonometti L."/>
            <person name="Westerberg I."/>
            <person name="Brannstrom I.O."/>
            <person name="Guillou S."/>
            <person name="Cros-Aarteil S."/>
            <person name="Calhoun S."/>
            <person name="Kuo A."/>
            <person name="Mondo S."/>
            <person name="Pangilinan J."/>
            <person name="Riley R."/>
            <person name="Labutti K."/>
            <person name="Andreopoulos B."/>
            <person name="Lipzen A."/>
            <person name="Chen C."/>
            <person name="Yanf M."/>
            <person name="Daum C."/>
            <person name="Ng V."/>
            <person name="Clum A."/>
            <person name="Steindorff A."/>
            <person name="Ohm R."/>
            <person name="Martin F."/>
            <person name="Silar P."/>
            <person name="Natvig D."/>
            <person name="Lalanne C."/>
            <person name="Gautier V."/>
            <person name="Ament-Velasquez S.L."/>
            <person name="Kruys A."/>
            <person name="Hutchinson M.I."/>
            <person name="Powell A.J."/>
            <person name="Barry K."/>
            <person name="Miller A.N."/>
            <person name="Grigoriev I.V."/>
            <person name="Debuchy R."/>
            <person name="Gladieux P."/>
            <person name="Thoren M.H."/>
            <person name="Johannesson H."/>
        </authorList>
    </citation>
    <scope>NUCLEOTIDE SEQUENCE</scope>
    <source>
        <strain evidence="8">CBS 168.71</strain>
    </source>
</reference>
<gene>
    <name evidence="8" type="ORF">B0H64DRAFT_371048</name>
</gene>
<dbReference type="GO" id="GO:0005634">
    <property type="term" value="C:nucleus"/>
    <property type="evidence" value="ECO:0007669"/>
    <property type="project" value="UniProtKB-SubCell"/>
</dbReference>
<proteinExistence type="predicted"/>
<evidence type="ECO:0000313" key="9">
    <source>
        <dbReference type="Proteomes" id="UP001278766"/>
    </source>
</evidence>
<evidence type="ECO:0000256" key="3">
    <source>
        <dbReference type="ARBA" id="ARBA00023125"/>
    </source>
</evidence>
<evidence type="ECO:0000256" key="7">
    <source>
        <dbReference type="SAM" id="MobiDB-lite"/>
    </source>
</evidence>
<name>A0AAE0HMX2_9PEZI</name>
<comment type="caution">
    <text evidence="8">The sequence shown here is derived from an EMBL/GenBank/DDBJ whole genome shotgun (WGS) entry which is preliminary data.</text>
</comment>
<evidence type="ECO:0000256" key="1">
    <source>
        <dbReference type="ARBA" id="ARBA00004123"/>
    </source>
</evidence>
<feature type="region of interest" description="Disordered" evidence="7">
    <location>
        <begin position="18"/>
        <end position="56"/>
    </location>
</feature>
<dbReference type="Proteomes" id="UP001278766">
    <property type="component" value="Unassembled WGS sequence"/>
</dbReference>
<comment type="subcellular location">
    <subcellularLocation>
        <location evidence="1">Nucleus</location>
    </subcellularLocation>
</comment>
<dbReference type="AlphaFoldDB" id="A0AAE0HMX2"/>
<dbReference type="InterPro" id="IPR051089">
    <property type="entry name" value="prtT"/>
</dbReference>
<feature type="compositionally biased region" description="Low complexity" evidence="7">
    <location>
        <begin position="83"/>
        <end position="111"/>
    </location>
</feature>
<dbReference type="GO" id="GO:0000981">
    <property type="term" value="F:DNA-binding transcription factor activity, RNA polymerase II-specific"/>
    <property type="evidence" value="ECO:0007669"/>
    <property type="project" value="TreeGrafter"/>
</dbReference>
<keyword evidence="4" id="KW-0804">Transcription</keyword>
<organism evidence="8 9">
    <name type="scientific">Chaetomium fimeti</name>
    <dbReference type="NCBI Taxonomy" id="1854472"/>
    <lineage>
        <taxon>Eukaryota</taxon>
        <taxon>Fungi</taxon>
        <taxon>Dikarya</taxon>
        <taxon>Ascomycota</taxon>
        <taxon>Pezizomycotina</taxon>
        <taxon>Sordariomycetes</taxon>
        <taxon>Sordariomycetidae</taxon>
        <taxon>Sordariales</taxon>
        <taxon>Chaetomiaceae</taxon>
        <taxon>Chaetomium</taxon>
    </lineage>
</organism>
<evidence type="ECO:0000256" key="4">
    <source>
        <dbReference type="ARBA" id="ARBA00023163"/>
    </source>
</evidence>
<keyword evidence="9" id="KW-1185">Reference proteome</keyword>
<keyword evidence="6" id="KW-0175">Coiled coil</keyword>
<evidence type="ECO:0000256" key="2">
    <source>
        <dbReference type="ARBA" id="ARBA00023015"/>
    </source>
</evidence>
<feature type="compositionally biased region" description="Basic and acidic residues" evidence="7">
    <location>
        <begin position="38"/>
        <end position="54"/>
    </location>
</feature>
<dbReference type="PANTHER" id="PTHR31845:SF39">
    <property type="entry name" value="TRANSCRIPTION FACTOR PBCR-RELATED"/>
    <property type="match status" value="1"/>
</dbReference>
<evidence type="ECO:0000256" key="5">
    <source>
        <dbReference type="ARBA" id="ARBA00023242"/>
    </source>
</evidence>
<keyword evidence="2" id="KW-0805">Transcription regulation</keyword>